<dbReference type="InterPro" id="IPR050362">
    <property type="entry name" value="Cation-dep_OMT"/>
</dbReference>
<dbReference type="SMR" id="K4BZZ1"/>
<dbReference type="OMA" id="WFRIVAM"/>
<evidence type="ECO:0000313" key="8">
    <source>
        <dbReference type="EnsemblPlants" id="Solyc05g026040.1.1"/>
    </source>
</evidence>
<evidence type="ECO:0000313" key="9">
    <source>
        <dbReference type="Proteomes" id="UP000004994"/>
    </source>
</evidence>
<keyword evidence="9" id="KW-1185">Reference proteome</keyword>
<keyword evidence="3" id="KW-0489">Methyltransferase</keyword>
<dbReference type="AlphaFoldDB" id="K4BZZ1"/>
<dbReference type="SUPFAM" id="SSF53335">
    <property type="entry name" value="S-adenosyl-L-methionine-dependent methyltransferases"/>
    <property type="match status" value="1"/>
</dbReference>
<dbReference type="Pfam" id="PF01596">
    <property type="entry name" value="Methyltransf_3"/>
    <property type="match status" value="1"/>
</dbReference>
<dbReference type="GO" id="GO:0009809">
    <property type="term" value="P:lignin biosynthetic process"/>
    <property type="evidence" value="ECO:0007669"/>
    <property type="project" value="UniProtKB-KW"/>
</dbReference>
<dbReference type="GO" id="GO:0008757">
    <property type="term" value="F:S-adenosylmethionine-dependent methyltransferase activity"/>
    <property type="evidence" value="ECO:0000318"/>
    <property type="project" value="GO_Central"/>
</dbReference>
<evidence type="ECO:0000256" key="4">
    <source>
        <dbReference type="ARBA" id="ARBA00022679"/>
    </source>
</evidence>
<dbReference type="PANTHER" id="PTHR10509:SF82">
    <property type="entry name" value="CAFFEOYL-COA O-METHYLTRANSFERASE-LIKE"/>
    <property type="match status" value="1"/>
</dbReference>
<dbReference type="GO" id="GO:0032259">
    <property type="term" value="P:methylation"/>
    <property type="evidence" value="ECO:0007669"/>
    <property type="project" value="UniProtKB-KW"/>
</dbReference>
<reference evidence="8" key="2">
    <citation type="submission" date="2015-06" db="UniProtKB">
        <authorList>
            <consortium name="EnsemblPlants"/>
        </authorList>
    </citation>
    <scope>IDENTIFICATION</scope>
    <source>
        <strain evidence="8">cv. Heinz 1706</strain>
    </source>
</reference>
<comment type="similarity">
    <text evidence="7">Belongs to the class I-like SAM-binding methyltransferase superfamily. Cation-dependent O-methyltransferase family.</text>
</comment>
<evidence type="ECO:0000256" key="6">
    <source>
        <dbReference type="ARBA" id="ARBA00022733"/>
    </source>
</evidence>
<dbReference type="InParanoid" id="K4BZZ1"/>
<evidence type="ECO:0000256" key="7">
    <source>
        <dbReference type="ARBA" id="ARBA00023453"/>
    </source>
</evidence>
<dbReference type="EnsemblPlants" id="Solyc05g026040.1.1">
    <property type="protein sequence ID" value="Solyc05g026040.1.1"/>
    <property type="gene ID" value="Solyc05g026040.1"/>
</dbReference>
<dbReference type="Gene3D" id="3.40.50.150">
    <property type="entry name" value="Vaccinia Virus protein VP39"/>
    <property type="match status" value="1"/>
</dbReference>
<dbReference type="GO" id="GO:0042409">
    <property type="term" value="F:caffeoyl-CoA O-methyltransferase activity"/>
    <property type="evidence" value="ECO:0007669"/>
    <property type="project" value="UniProtKB-EC"/>
</dbReference>
<evidence type="ECO:0000256" key="2">
    <source>
        <dbReference type="ARBA" id="ARBA00012165"/>
    </source>
</evidence>
<evidence type="ECO:0000256" key="1">
    <source>
        <dbReference type="ARBA" id="ARBA00004928"/>
    </source>
</evidence>
<keyword evidence="6" id="KW-0438">Lignin biosynthesis</keyword>
<dbReference type="PANTHER" id="PTHR10509">
    <property type="entry name" value="O-METHYLTRANSFERASE-RELATED"/>
    <property type="match status" value="1"/>
</dbReference>
<proteinExistence type="inferred from homology"/>
<dbReference type="UniPathway" id="UPA00711"/>
<comment type="pathway">
    <text evidence="1">Aromatic compound metabolism; phenylpropanoid biosynthesis.</text>
</comment>
<dbReference type="HOGENOM" id="CLU_181089_0_0_1"/>
<keyword evidence="4" id="KW-0808">Transferase</keyword>
<dbReference type="EC" id="2.1.1.104" evidence="2"/>
<keyword evidence="5" id="KW-0949">S-adenosyl-L-methionine</keyword>
<organism evidence="8">
    <name type="scientific">Solanum lycopersicum</name>
    <name type="common">Tomato</name>
    <name type="synonym">Lycopersicon esculentum</name>
    <dbReference type="NCBI Taxonomy" id="4081"/>
    <lineage>
        <taxon>Eukaryota</taxon>
        <taxon>Viridiplantae</taxon>
        <taxon>Streptophyta</taxon>
        <taxon>Embryophyta</taxon>
        <taxon>Tracheophyta</taxon>
        <taxon>Spermatophyta</taxon>
        <taxon>Magnoliopsida</taxon>
        <taxon>eudicotyledons</taxon>
        <taxon>Gunneridae</taxon>
        <taxon>Pentapetalae</taxon>
        <taxon>asterids</taxon>
        <taxon>lamiids</taxon>
        <taxon>Solanales</taxon>
        <taxon>Solanaceae</taxon>
        <taxon>Solanoideae</taxon>
        <taxon>Solaneae</taxon>
        <taxon>Solanum</taxon>
        <taxon>Solanum subgen. Lycopersicon</taxon>
    </lineage>
</organism>
<sequence length="100" mass="11768">MKIIAIDLDRHTYNMGLLVIQKSNVDHKNNFILSPSISTLEELLNNVRKKKVRYQMNHERMLELVKIGGIVVYDNTLWFRIVAMPEECIKESMNQICITY</sequence>
<reference evidence="8" key="1">
    <citation type="journal article" date="2012" name="Nature">
        <title>The tomato genome sequence provides insights into fleshy fruit evolution.</title>
        <authorList>
            <consortium name="Tomato Genome Consortium"/>
        </authorList>
    </citation>
    <scope>NUCLEOTIDE SEQUENCE [LARGE SCALE GENOMIC DNA]</scope>
    <source>
        <strain evidence="8">cv. Heinz 1706</strain>
    </source>
</reference>
<dbReference type="PhylomeDB" id="K4BZZ1"/>
<evidence type="ECO:0000256" key="5">
    <source>
        <dbReference type="ARBA" id="ARBA00022691"/>
    </source>
</evidence>
<evidence type="ECO:0000256" key="3">
    <source>
        <dbReference type="ARBA" id="ARBA00022603"/>
    </source>
</evidence>
<name>K4BZZ1_SOLLC</name>
<dbReference type="STRING" id="4081.K4BZZ1"/>
<accession>K4BZZ1</accession>
<dbReference type="PaxDb" id="4081-Solyc05g026040.1.1"/>
<dbReference type="InterPro" id="IPR002935">
    <property type="entry name" value="SAM_O-MeTrfase"/>
</dbReference>
<dbReference type="Gramene" id="Solyc05g026040.1.1">
    <property type="protein sequence ID" value="Solyc05g026040.1.1"/>
    <property type="gene ID" value="Solyc05g026040.1"/>
</dbReference>
<dbReference type="Proteomes" id="UP000004994">
    <property type="component" value="Chromosome 5"/>
</dbReference>
<protein>
    <recommendedName>
        <fullName evidence="2">caffeoyl-CoA O-methyltransferase</fullName>
        <ecNumber evidence="2">2.1.1.104</ecNumber>
    </recommendedName>
</protein>
<dbReference type="InterPro" id="IPR029063">
    <property type="entry name" value="SAM-dependent_MTases_sf"/>
</dbReference>
<dbReference type="eggNOG" id="KOG1663">
    <property type="taxonomic scope" value="Eukaryota"/>
</dbReference>